<dbReference type="Proteomes" id="UP000765509">
    <property type="component" value="Unassembled WGS sequence"/>
</dbReference>
<evidence type="ECO:0000313" key="2">
    <source>
        <dbReference type="EMBL" id="MBW0480793.1"/>
    </source>
</evidence>
<proteinExistence type="predicted"/>
<comment type="caution">
    <text evidence="2">The sequence shown here is derived from an EMBL/GenBank/DDBJ whole genome shotgun (WGS) entry which is preliminary data.</text>
</comment>
<dbReference type="EMBL" id="AVOT02006110">
    <property type="protein sequence ID" value="MBW0480793.1"/>
    <property type="molecule type" value="Genomic_DNA"/>
</dbReference>
<gene>
    <name evidence="2" type="ORF">O181_020508</name>
</gene>
<feature type="region of interest" description="Disordered" evidence="1">
    <location>
        <begin position="67"/>
        <end position="95"/>
    </location>
</feature>
<protein>
    <submittedName>
        <fullName evidence="2">Uncharacterized protein</fullName>
    </submittedName>
</protein>
<reference evidence="2" key="1">
    <citation type="submission" date="2021-03" db="EMBL/GenBank/DDBJ databases">
        <title>Draft genome sequence of rust myrtle Austropuccinia psidii MF-1, a brazilian biotype.</title>
        <authorList>
            <person name="Quecine M.C."/>
            <person name="Pachon D.M.R."/>
            <person name="Bonatelli M.L."/>
            <person name="Correr F.H."/>
            <person name="Franceschini L.M."/>
            <person name="Leite T.F."/>
            <person name="Margarido G.R.A."/>
            <person name="Almeida C.A."/>
            <person name="Ferrarezi J.A."/>
            <person name="Labate C.A."/>
        </authorList>
    </citation>
    <scope>NUCLEOTIDE SEQUENCE</scope>
    <source>
        <strain evidence="2">MF-1</strain>
    </source>
</reference>
<accession>A0A9Q3CD25</accession>
<evidence type="ECO:0000313" key="3">
    <source>
        <dbReference type="Proteomes" id="UP000765509"/>
    </source>
</evidence>
<organism evidence="2 3">
    <name type="scientific">Austropuccinia psidii MF-1</name>
    <dbReference type="NCBI Taxonomy" id="1389203"/>
    <lineage>
        <taxon>Eukaryota</taxon>
        <taxon>Fungi</taxon>
        <taxon>Dikarya</taxon>
        <taxon>Basidiomycota</taxon>
        <taxon>Pucciniomycotina</taxon>
        <taxon>Pucciniomycetes</taxon>
        <taxon>Pucciniales</taxon>
        <taxon>Sphaerophragmiaceae</taxon>
        <taxon>Austropuccinia</taxon>
    </lineage>
</organism>
<dbReference type="AlphaFoldDB" id="A0A9Q3CD25"/>
<feature type="compositionally biased region" description="Basic and acidic residues" evidence="1">
    <location>
        <begin position="67"/>
        <end position="80"/>
    </location>
</feature>
<evidence type="ECO:0000256" key="1">
    <source>
        <dbReference type="SAM" id="MobiDB-lite"/>
    </source>
</evidence>
<sequence>MQTTNRHMLRCQIAIQDYRGNILIIVIAALMEARVGWHSGSKNSLRGLQRIKKIEEYISLRKNKGKDKYAKEKKEKEASIIRKPKPKRQPNESSIHCFNLPERRMELVMDMTTNIQ</sequence>
<name>A0A9Q3CD25_9BASI</name>
<keyword evidence="3" id="KW-1185">Reference proteome</keyword>